<dbReference type="EMBL" id="JAHYBZ010000021">
    <property type="protein sequence ID" value="MBW6402083.1"/>
    <property type="molecule type" value="Genomic_DNA"/>
</dbReference>
<gene>
    <name evidence="1" type="ORF">KPL78_29825</name>
</gene>
<dbReference type="InterPro" id="IPR019596">
    <property type="entry name" value="Phage_Mu_GpM_tail_tub"/>
</dbReference>
<evidence type="ECO:0000313" key="2">
    <source>
        <dbReference type="Proteomes" id="UP001196565"/>
    </source>
</evidence>
<name>A0ABS7AIS1_9PROT</name>
<evidence type="ECO:0000313" key="1">
    <source>
        <dbReference type="EMBL" id="MBW6402083.1"/>
    </source>
</evidence>
<reference evidence="1 2" key="1">
    <citation type="submission" date="2021-07" db="EMBL/GenBank/DDBJ databases">
        <authorList>
            <person name="So Y."/>
        </authorList>
    </citation>
    <scope>NUCLEOTIDE SEQUENCE [LARGE SCALE GENOMIC DNA]</scope>
    <source>
        <strain evidence="1 2">HJA6</strain>
    </source>
</reference>
<proteinExistence type="predicted"/>
<accession>A0ABS7AIS1</accession>
<protein>
    <submittedName>
        <fullName evidence="1">Phage tail tube protein</fullName>
    </submittedName>
</protein>
<dbReference type="Pfam" id="PF10618">
    <property type="entry name" value="Tail_tube"/>
    <property type="match status" value="1"/>
</dbReference>
<sequence length="121" mass="13356">MQTLGIIDIVWKQQKIPVEKGAKFRPGGLKQNAVVSGRRAGYAQEWQQSEITATTWLARGQTFRDLYSAGEGELQVLCDTGQTFTWSDAFLEGDRPEITGGEGGKIELRWVAGEPEEVLNG</sequence>
<dbReference type="RefSeq" id="WP_219766948.1">
    <property type="nucleotide sequence ID" value="NZ_JAHYBZ010000021.1"/>
</dbReference>
<comment type="caution">
    <text evidence="1">The sequence shown here is derived from an EMBL/GenBank/DDBJ whole genome shotgun (WGS) entry which is preliminary data.</text>
</comment>
<organism evidence="1 2">
    <name type="scientific">Roseomonas alba</name>
    <dbReference type="NCBI Taxonomy" id="2846776"/>
    <lineage>
        <taxon>Bacteria</taxon>
        <taxon>Pseudomonadati</taxon>
        <taxon>Pseudomonadota</taxon>
        <taxon>Alphaproteobacteria</taxon>
        <taxon>Acetobacterales</taxon>
        <taxon>Roseomonadaceae</taxon>
        <taxon>Roseomonas</taxon>
    </lineage>
</organism>
<keyword evidence="2" id="KW-1185">Reference proteome</keyword>
<dbReference type="Proteomes" id="UP001196565">
    <property type="component" value="Unassembled WGS sequence"/>
</dbReference>